<dbReference type="Pfam" id="PF00248">
    <property type="entry name" value="Aldo_ket_red"/>
    <property type="match status" value="1"/>
</dbReference>
<name>A0A917HI49_9SPHI</name>
<sequence>MKVSPLTLGTVQLGLNYGIANDGGKPDRAVGEAILKAAVQSGITTWDTSRYYGNSEEVIGNFLAANSQDAAELLVVSKFKWSAAAMVDLQKARQEAKDNVRQSLKALGIPVLPILLYHQGKDEPIEQLIRFLPMVVTELQEEGLIRKGGISLYYPDEAMAIVDERSLQAVQVPVNIFDQRVVRNGGLARMKERGSLVFARSVFLQGLFFLDEGSVPPHLQAAIPFLQRLRQLAKKAQVDVAQLAFSYVRDLPGVTSVVFGAEHPDQVKQNAVLQQVPALPLEIREEAADTFQQLPLKVITPGMW</sequence>
<dbReference type="InterPro" id="IPR023210">
    <property type="entry name" value="NADP_OxRdtase_dom"/>
</dbReference>
<dbReference type="PANTHER" id="PTHR43312:SF1">
    <property type="entry name" value="NADP-DEPENDENT OXIDOREDUCTASE DOMAIN-CONTAINING PROTEIN"/>
    <property type="match status" value="1"/>
</dbReference>
<dbReference type="InterPro" id="IPR053135">
    <property type="entry name" value="AKR2_Oxidoreductase"/>
</dbReference>
<dbReference type="RefSeq" id="WP_188504794.1">
    <property type="nucleotide sequence ID" value="NZ_BMER01000001.1"/>
</dbReference>
<dbReference type="SUPFAM" id="SSF51430">
    <property type="entry name" value="NAD(P)-linked oxidoreductase"/>
    <property type="match status" value="1"/>
</dbReference>
<keyword evidence="3" id="KW-1185">Reference proteome</keyword>
<dbReference type="PANTHER" id="PTHR43312">
    <property type="entry name" value="D-THREO-ALDOSE 1-DEHYDROGENASE"/>
    <property type="match status" value="1"/>
</dbReference>
<gene>
    <name evidence="2" type="ORF">GCM10007415_09880</name>
</gene>
<dbReference type="Proteomes" id="UP000660862">
    <property type="component" value="Unassembled WGS sequence"/>
</dbReference>
<evidence type="ECO:0000259" key="1">
    <source>
        <dbReference type="Pfam" id="PF00248"/>
    </source>
</evidence>
<dbReference type="CDD" id="cd19097">
    <property type="entry name" value="AKR_unchar"/>
    <property type="match status" value="1"/>
</dbReference>
<evidence type="ECO:0000313" key="2">
    <source>
        <dbReference type="EMBL" id="GGG79660.1"/>
    </source>
</evidence>
<accession>A0A917HI49</accession>
<dbReference type="InterPro" id="IPR036812">
    <property type="entry name" value="NAD(P)_OxRdtase_dom_sf"/>
</dbReference>
<organism evidence="2 3">
    <name type="scientific">Parapedobacter pyrenivorans</name>
    <dbReference type="NCBI Taxonomy" id="1305674"/>
    <lineage>
        <taxon>Bacteria</taxon>
        <taxon>Pseudomonadati</taxon>
        <taxon>Bacteroidota</taxon>
        <taxon>Sphingobacteriia</taxon>
        <taxon>Sphingobacteriales</taxon>
        <taxon>Sphingobacteriaceae</taxon>
        <taxon>Parapedobacter</taxon>
    </lineage>
</organism>
<feature type="domain" description="NADP-dependent oxidoreductase" evidence="1">
    <location>
        <begin position="6"/>
        <end position="271"/>
    </location>
</feature>
<reference evidence="2" key="2">
    <citation type="submission" date="2020-09" db="EMBL/GenBank/DDBJ databases">
        <authorList>
            <person name="Sun Q."/>
            <person name="Zhou Y."/>
        </authorList>
    </citation>
    <scope>NUCLEOTIDE SEQUENCE</scope>
    <source>
        <strain evidence="2">CGMCC 1.12195</strain>
    </source>
</reference>
<protein>
    <submittedName>
        <fullName evidence="2">Oxidoreductase</fullName>
    </submittedName>
</protein>
<dbReference type="AlphaFoldDB" id="A0A917HI49"/>
<evidence type="ECO:0000313" key="3">
    <source>
        <dbReference type="Proteomes" id="UP000660862"/>
    </source>
</evidence>
<comment type="caution">
    <text evidence="2">The sequence shown here is derived from an EMBL/GenBank/DDBJ whole genome shotgun (WGS) entry which is preliminary data.</text>
</comment>
<reference evidence="2" key="1">
    <citation type="journal article" date="2014" name="Int. J. Syst. Evol. Microbiol.">
        <title>Complete genome sequence of Corynebacterium casei LMG S-19264T (=DSM 44701T), isolated from a smear-ripened cheese.</title>
        <authorList>
            <consortium name="US DOE Joint Genome Institute (JGI-PGF)"/>
            <person name="Walter F."/>
            <person name="Albersmeier A."/>
            <person name="Kalinowski J."/>
            <person name="Ruckert C."/>
        </authorList>
    </citation>
    <scope>NUCLEOTIDE SEQUENCE</scope>
    <source>
        <strain evidence="2">CGMCC 1.12195</strain>
    </source>
</reference>
<dbReference type="EMBL" id="BMER01000001">
    <property type="protein sequence ID" value="GGG79660.1"/>
    <property type="molecule type" value="Genomic_DNA"/>
</dbReference>
<dbReference type="Gene3D" id="3.20.20.100">
    <property type="entry name" value="NADP-dependent oxidoreductase domain"/>
    <property type="match status" value="1"/>
</dbReference>
<proteinExistence type="predicted"/>